<evidence type="ECO:0000313" key="1">
    <source>
        <dbReference type="EMBL" id="KAK3583709.1"/>
    </source>
</evidence>
<name>A0AAE0VMU3_9BIVA</name>
<reference evidence="1" key="2">
    <citation type="journal article" date="2021" name="Genome Biol. Evol.">
        <title>Developing a high-quality reference genome for a parasitic bivalve with doubly uniparental inheritance (Bivalvia: Unionida).</title>
        <authorList>
            <person name="Smith C.H."/>
        </authorList>
    </citation>
    <scope>NUCLEOTIDE SEQUENCE</scope>
    <source>
        <strain evidence="1">CHS0354</strain>
        <tissue evidence="1">Mantle</tissue>
    </source>
</reference>
<accession>A0AAE0VMU3</accession>
<reference evidence="1" key="3">
    <citation type="submission" date="2023-05" db="EMBL/GenBank/DDBJ databases">
        <authorList>
            <person name="Smith C.H."/>
        </authorList>
    </citation>
    <scope>NUCLEOTIDE SEQUENCE</scope>
    <source>
        <strain evidence="1">CHS0354</strain>
        <tissue evidence="1">Mantle</tissue>
    </source>
</reference>
<organism evidence="1 2">
    <name type="scientific">Potamilus streckersoni</name>
    <dbReference type="NCBI Taxonomy" id="2493646"/>
    <lineage>
        <taxon>Eukaryota</taxon>
        <taxon>Metazoa</taxon>
        <taxon>Spiralia</taxon>
        <taxon>Lophotrochozoa</taxon>
        <taxon>Mollusca</taxon>
        <taxon>Bivalvia</taxon>
        <taxon>Autobranchia</taxon>
        <taxon>Heteroconchia</taxon>
        <taxon>Palaeoheterodonta</taxon>
        <taxon>Unionida</taxon>
        <taxon>Unionoidea</taxon>
        <taxon>Unionidae</taxon>
        <taxon>Ambleminae</taxon>
        <taxon>Lampsilini</taxon>
        <taxon>Potamilus</taxon>
    </lineage>
</organism>
<protein>
    <submittedName>
        <fullName evidence="1">Uncharacterized protein</fullName>
    </submittedName>
</protein>
<comment type="caution">
    <text evidence="1">The sequence shown here is derived from an EMBL/GenBank/DDBJ whole genome shotgun (WGS) entry which is preliminary data.</text>
</comment>
<dbReference type="Proteomes" id="UP001195483">
    <property type="component" value="Unassembled WGS sequence"/>
</dbReference>
<dbReference type="AlphaFoldDB" id="A0AAE0VMU3"/>
<feature type="non-terminal residue" evidence="1">
    <location>
        <position position="101"/>
    </location>
</feature>
<dbReference type="EMBL" id="JAEAOA010001314">
    <property type="protein sequence ID" value="KAK3583709.1"/>
    <property type="molecule type" value="Genomic_DNA"/>
</dbReference>
<proteinExistence type="predicted"/>
<sequence length="101" mass="11705">MENALKPLCTGSGTISFIATQKPPIFVIINEDFLDDSFLRKSEKNILRCWKMLPDWSFSLDARGKKRLEEAGHQARGLHKNKRECMGMFEWLSKSRFLIAE</sequence>
<gene>
    <name evidence="1" type="ORF">CHS0354_021463</name>
</gene>
<reference evidence="1" key="1">
    <citation type="journal article" date="2021" name="Genome Biol. Evol.">
        <title>A High-Quality Reference Genome for a Parasitic Bivalve with Doubly Uniparental Inheritance (Bivalvia: Unionida).</title>
        <authorList>
            <person name="Smith C.H."/>
        </authorList>
    </citation>
    <scope>NUCLEOTIDE SEQUENCE</scope>
    <source>
        <strain evidence="1">CHS0354</strain>
    </source>
</reference>
<evidence type="ECO:0000313" key="2">
    <source>
        <dbReference type="Proteomes" id="UP001195483"/>
    </source>
</evidence>
<keyword evidence="2" id="KW-1185">Reference proteome</keyword>